<accession>A0A1B1UJQ9</accession>
<sequence>MPRLRHVVHHASRATIAIVGMASEPGLDARGLTIRQQREDPKLFQIADDAGASVIASAGPIMNADNSERYAREA</sequence>
<reference evidence="1 2" key="1">
    <citation type="submission" date="2016-07" db="EMBL/GenBank/DDBJ databases">
        <title>Complete genome sequence of Bradyrhizobium icense LMTR 13T, a potential inoculant strain isolated from lima bean (Phaseolus lunatus) in Peru.</title>
        <authorList>
            <person name="Ormeno-Orrillo E."/>
            <person name="Duran D."/>
            <person name="Rogel M.A."/>
            <person name="Rey L."/>
            <person name="Imperial J."/>
            <person name="Ruiz-Argueso T."/>
            <person name="Martinez-Romero E."/>
        </authorList>
    </citation>
    <scope>NUCLEOTIDE SEQUENCE [LARGE SCALE GENOMIC DNA]</scope>
    <source>
        <strain evidence="1 2">LMTR 13</strain>
    </source>
</reference>
<evidence type="ECO:0000313" key="2">
    <source>
        <dbReference type="Proteomes" id="UP000092839"/>
    </source>
</evidence>
<dbReference type="KEGG" id="bic:LMTR13_25270"/>
<organism evidence="1 2">
    <name type="scientific">Bradyrhizobium icense</name>
    <dbReference type="NCBI Taxonomy" id="1274631"/>
    <lineage>
        <taxon>Bacteria</taxon>
        <taxon>Pseudomonadati</taxon>
        <taxon>Pseudomonadota</taxon>
        <taxon>Alphaproteobacteria</taxon>
        <taxon>Hyphomicrobiales</taxon>
        <taxon>Nitrobacteraceae</taxon>
        <taxon>Bradyrhizobium</taxon>
    </lineage>
</organism>
<keyword evidence="2" id="KW-1185">Reference proteome</keyword>
<proteinExistence type="predicted"/>
<dbReference type="STRING" id="1274631.LMTR13_25270"/>
<dbReference type="Proteomes" id="UP000092839">
    <property type="component" value="Chromosome"/>
</dbReference>
<dbReference type="AlphaFoldDB" id="A0A1B1UJQ9"/>
<gene>
    <name evidence="1" type="ORF">LMTR13_25270</name>
</gene>
<evidence type="ECO:0000313" key="1">
    <source>
        <dbReference type="EMBL" id="ANW02974.1"/>
    </source>
</evidence>
<protein>
    <submittedName>
        <fullName evidence="1">Uncharacterized protein</fullName>
    </submittedName>
</protein>
<dbReference type="EMBL" id="CP016428">
    <property type="protein sequence ID" value="ANW02974.1"/>
    <property type="molecule type" value="Genomic_DNA"/>
</dbReference>
<name>A0A1B1UJQ9_9BRAD</name>